<dbReference type="AlphaFoldDB" id="A0A0C2IKW6"/>
<protein>
    <submittedName>
        <fullName evidence="1">Uncharacterized protein</fullName>
    </submittedName>
</protein>
<dbReference type="PATRIC" id="fig|226910.6.peg.679"/>
<keyword evidence="2" id="KW-1185">Reference proteome</keyword>
<dbReference type="EMBL" id="JXDG01000006">
    <property type="protein sequence ID" value="KIH85567.1"/>
    <property type="molecule type" value="Genomic_DNA"/>
</dbReference>
<reference evidence="1 2" key="1">
    <citation type="submission" date="2015-01" db="EMBL/GenBank/DDBJ databases">
        <title>Complete genome of Pseudomonas batumici UCM B-321 producer of the batumin antibiotic with strong antistaphilococcal and potential anticancer activity.</title>
        <authorList>
            <person name="Klochko V.V."/>
            <person name="Zelena L.B."/>
            <person name="Elena K.A."/>
            <person name="Reva O.N."/>
        </authorList>
    </citation>
    <scope>NUCLEOTIDE SEQUENCE [LARGE SCALE GENOMIC DNA]</scope>
    <source>
        <strain evidence="1 2">UCM B-321</strain>
    </source>
</reference>
<name>A0A0C2IKW6_9PSED</name>
<dbReference type="RefSeq" id="WP_040063869.1">
    <property type="nucleotide sequence ID" value="NZ_JXDG01000006.1"/>
</dbReference>
<gene>
    <name evidence="1" type="ORF">UCMB321_0681</name>
</gene>
<comment type="caution">
    <text evidence="1">The sequence shown here is derived from an EMBL/GenBank/DDBJ whole genome shotgun (WGS) entry which is preliminary data.</text>
</comment>
<dbReference type="OrthoDB" id="6836420at2"/>
<evidence type="ECO:0000313" key="2">
    <source>
        <dbReference type="Proteomes" id="UP000031535"/>
    </source>
</evidence>
<organism evidence="1 2">
    <name type="scientific">Pseudomonas batumici</name>
    <dbReference type="NCBI Taxonomy" id="226910"/>
    <lineage>
        <taxon>Bacteria</taxon>
        <taxon>Pseudomonadati</taxon>
        <taxon>Pseudomonadota</taxon>
        <taxon>Gammaproteobacteria</taxon>
        <taxon>Pseudomonadales</taxon>
        <taxon>Pseudomonadaceae</taxon>
        <taxon>Pseudomonas</taxon>
    </lineage>
</organism>
<dbReference type="STRING" id="226910.UCMB321_0681"/>
<accession>A0A0C2IKW6</accession>
<proteinExistence type="predicted"/>
<dbReference type="Proteomes" id="UP000031535">
    <property type="component" value="Unassembled WGS sequence"/>
</dbReference>
<sequence length="231" mass="25206">MRLNRKYPRLQAQPLLRRPWSFPLLGALGVICWVATAASTPDNPIAGHPSAAHFSLVTQMPARTALQASAHYIPKANQIGCPYQPTVLHFNTPLAETPHSSDFKVPLGYELPDCKLYLSEVSFETEALYGADNLNRSISHSGSIAVRDNLRPGVSGFPSSGEKQYEGLCDWEIIDPDALVGPGQVLTCHALDDQGRVIGGNRKPSKLGGTLSLEDLQGKRIRLNLKMNEQP</sequence>
<evidence type="ECO:0000313" key="1">
    <source>
        <dbReference type="EMBL" id="KIH85567.1"/>
    </source>
</evidence>